<accession>X0X218</accession>
<comment type="caution">
    <text evidence="1">The sequence shown here is derived from an EMBL/GenBank/DDBJ whole genome shotgun (WGS) entry which is preliminary data.</text>
</comment>
<reference evidence="1" key="1">
    <citation type="journal article" date="2014" name="Front. Microbiol.">
        <title>High frequency of phylogenetically diverse reductive dehalogenase-homologous genes in deep subseafloor sedimentary metagenomes.</title>
        <authorList>
            <person name="Kawai M."/>
            <person name="Futagami T."/>
            <person name="Toyoda A."/>
            <person name="Takaki Y."/>
            <person name="Nishi S."/>
            <person name="Hori S."/>
            <person name="Arai W."/>
            <person name="Tsubouchi T."/>
            <person name="Morono Y."/>
            <person name="Uchiyama I."/>
            <person name="Ito T."/>
            <person name="Fujiyama A."/>
            <person name="Inagaki F."/>
            <person name="Takami H."/>
        </authorList>
    </citation>
    <scope>NUCLEOTIDE SEQUENCE</scope>
    <source>
        <strain evidence="1">Expedition CK06-06</strain>
    </source>
</reference>
<sequence>MLNAYLVEFRAELITPEDEALWKRGASNAGYHYLGCAKTMALIGQAFAEANLEMEKR</sequence>
<gene>
    <name evidence="1" type="ORF">S01H1_69101</name>
</gene>
<organism evidence="1">
    <name type="scientific">marine sediment metagenome</name>
    <dbReference type="NCBI Taxonomy" id="412755"/>
    <lineage>
        <taxon>unclassified sequences</taxon>
        <taxon>metagenomes</taxon>
        <taxon>ecological metagenomes</taxon>
    </lineage>
</organism>
<proteinExistence type="predicted"/>
<protein>
    <submittedName>
        <fullName evidence="1">Uncharacterized protein</fullName>
    </submittedName>
</protein>
<dbReference type="AlphaFoldDB" id="X0X218"/>
<name>X0X218_9ZZZZ</name>
<evidence type="ECO:0000313" key="1">
    <source>
        <dbReference type="EMBL" id="GAG37269.1"/>
    </source>
</evidence>
<dbReference type="EMBL" id="BARS01045851">
    <property type="protein sequence ID" value="GAG37269.1"/>
    <property type="molecule type" value="Genomic_DNA"/>
</dbReference>